<dbReference type="EMBL" id="JADJEV010000004">
    <property type="protein sequence ID" value="MBK6974578.1"/>
    <property type="molecule type" value="Genomic_DNA"/>
</dbReference>
<evidence type="ECO:0000256" key="1">
    <source>
        <dbReference type="ARBA" id="ARBA00004442"/>
    </source>
</evidence>
<comment type="caution">
    <text evidence="8">The sequence shown here is derived from an EMBL/GenBank/DDBJ whole genome shotgun (WGS) entry which is preliminary data.</text>
</comment>
<reference evidence="9" key="1">
    <citation type="journal article" date="2021" name="Nat. Commun.">
        <title>Connecting structure to function with the recovery of over 1000 high-quality metagenome-assembled genomes from activated sludge using long-read sequencing.</title>
        <authorList>
            <person name="Singleton C.M."/>
            <person name="Petriglieri F."/>
            <person name="Kristensen J.M."/>
            <person name="Kirkegaard R.H."/>
            <person name="Michaelsen T.Y."/>
            <person name="Andersen M.H."/>
            <person name="Kondrotaite Z."/>
            <person name="Karst S.M."/>
            <person name="Dueholm M.S."/>
            <person name="Nielsen P.H."/>
            <person name="Albertsen M."/>
        </authorList>
    </citation>
    <scope>NUCLEOTIDE SEQUENCE [LARGE SCALE GENOMIC DNA]</scope>
</reference>
<dbReference type="InterPro" id="IPR006664">
    <property type="entry name" value="OMP_bac"/>
</dbReference>
<protein>
    <submittedName>
        <fullName evidence="8">OmpA family protein</fullName>
    </submittedName>
</protein>
<evidence type="ECO:0000259" key="7">
    <source>
        <dbReference type="PROSITE" id="PS51123"/>
    </source>
</evidence>
<dbReference type="InterPro" id="IPR036737">
    <property type="entry name" value="OmpA-like_sf"/>
</dbReference>
<dbReference type="Proteomes" id="UP000807785">
    <property type="component" value="Unassembled WGS sequence"/>
</dbReference>
<dbReference type="AlphaFoldDB" id="A0A9D7E0X3"/>
<dbReference type="PROSITE" id="PS01068">
    <property type="entry name" value="OMPA_1"/>
    <property type="match status" value="1"/>
</dbReference>
<dbReference type="GO" id="GO:0009279">
    <property type="term" value="C:cell outer membrane"/>
    <property type="evidence" value="ECO:0007669"/>
    <property type="project" value="UniProtKB-SubCell"/>
</dbReference>
<evidence type="ECO:0000313" key="9">
    <source>
        <dbReference type="Proteomes" id="UP000807785"/>
    </source>
</evidence>
<keyword evidence="6" id="KW-0732">Signal</keyword>
<sequence>MIKQLNTSLLVAGTLAALTAGSSAFAQTALKEVVLDTKTPAHKPYVIDNRGVVVRSGFGLCWRTGYWTPQLAATTPVVGSAFPAGCECDKDLMPKEACEPKAAPAAAPAAPAAPAAAPAPKPAAEKITLAADALFDFDKAVLRPEGKAKLDDVVSKLNQIALEVIIAVGHTDRIGSDRYNQKLSERRAQSVKDYLIGKGVEPNRIYTEGKGEAQPKTTGCNMRPESGKNRKLVDCLQPDRRVEIEIIGTKK</sequence>
<dbReference type="PANTHER" id="PTHR30329">
    <property type="entry name" value="STATOR ELEMENT OF FLAGELLAR MOTOR COMPLEX"/>
    <property type="match status" value="1"/>
</dbReference>
<dbReference type="InterPro" id="IPR002368">
    <property type="entry name" value="OmpA"/>
</dbReference>
<evidence type="ECO:0000256" key="5">
    <source>
        <dbReference type="SAM" id="MobiDB-lite"/>
    </source>
</evidence>
<keyword evidence="2 4" id="KW-0472">Membrane</keyword>
<evidence type="ECO:0000256" key="2">
    <source>
        <dbReference type="ARBA" id="ARBA00023136"/>
    </source>
</evidence>
<dbReference type="Gene3D" id="3.30.1330.60">
    <property type="entry name" value="OmpA-like domain"/>
    <property type="match status" value="1"/>
</dbReference>
<dbReference type="PRINTS" id="PR01022">
    <property type="entry name" value="OUTRMMBRANEA"/>
</dbReference>
<accession>A0A9D7E0X3</accession>
<dbReference type="SUPFAM" id="SSF103088">
    <property type="entry name" value="OmpA-like"/>
    <property type="match status" value="1"/>
</dbReference>
<dbReference type="InterPro" id="IPR050330">
    <property type="entry name" value="Bact_OuterMem_StrucFunc"/>
</dbReference>
<dbReference type="PRINTS" id="PR01021">
    <property type="entry name" value="OMPADOMAIN"/>
</dbReference>
<proteinExistence type="predicted"/>
<dbReference type="InterPro" id="IPR006665">
    <property type="entry name" value="OmpA-like"/>
</dbReference>
<feature type="domain" description="OmpA-like" evidence="7">
    <location>
        <begin position="122"/>
        <end position="250"/>
    </location>
</feature>
<evidence type="ECO:0000256" key="3">
    <source>
        <dbReference type="ARBA" id="ARBA00023237"/>
    </source>
</evidence>
<feature type="signal peptide" evidence="6">
    <location>
        <begin position="1"/>
        <end position="26"/>
    </location>
</feature>
<evidence type="ECO:0000313" key="8">
    <source>
        <dbReference type="EMBL" id="MBK6974578.1"/>
    </source>
</evidence>
<dbReference type="GO" id="GO:0015288">
    <property type="term" value="F:porin activity"/>
    <property type="evidence" value="ECO:0007669"/>
    <property type="project" value="InterPro"/>
</dbReference>
<dbReference type="CDD" id="cd07185">
    <property type="entry name" value="OmpA_C-like"/>
    <property type="match status" value="1"/>
</dbReference>
<comment type="subcellular location">
    <subcellularLocation>
        <location evidence="1">Cell outer membrane</location>
    </subcellularLocation>
</comment>
<dbReference type="Pfam" id="PF00691">
    <property type="entry name" value="OmpA"/>
    <property type="match status" value="1"/>
</dbReference>
<name>A0A9D7E0X3_9PROT</name>
<dbReference type="PANTHER" id="PTHR30329:SF21">
    <property type="entry name" value="LIPOPROTEIN YIAD-RELATED"/>
    <property type="match status" value="1"/>
</dbReference>
<organism evidence="8 9">
    <name type="scientific">Candidatus Methylophosphatis roskildensis</name>
    <dbReference type="NCBI Taxonomy" id="2899263"/>
    <lineage>
        <taxon>Bacteria</taxon>
        <taxon>Pseudomonadati</taxon>
        <taxon>Pseudomonadota</taxon>
        <taxon>Betaproteobacteria</taxon>
        <taxon>Nitrosomonadales</taxon>
        <taxon>Sterolibacteriaceae</taxon>
        <taxon>Candidatus Methylophosphatis</taxon>
    </lineage>
</organism>
<keyword evidence="3" id="KW-0998">Cell outer membrane</keyword>
<evidence type="ECO:0000256" key="6">
    <source>
        <dbReference type="SAM" id="SignalP"/>
    </source>
</evidence>
<gene>
    <name evidence="8" type="ORF">IPH26_17100</name>
</gene>
<evidence type="ECO:0000256" key="4">
    <source>
        <dbReference type="PROSITE-ProRule" id="PRU00473"/>
    </source>
</evidence>
<feature type="region of interest" description="Disordered" evidence="5">
    <location>
        <begin position="209"/>
        <end position="229"/>
    </location>
</feature>
<dbReference type="PROSITE" id="PS51123">
    <property type="entry name" value="OMPA_2"/>
    <property type="match status" value="1"/>
</dbReference>
<dbReference type="InterPro" id="IPR006690">
    <property type="entry name" value="OMPA-like_CS"/>
</dbReference>
<feature type="chain" id="PRO_5039544160" evidence="6">
    <location>
        <begin position="27"/>
        <end position="251"/>
    </location>
</feature>